<keyword evidence="1" id="KW-0677">Repeat</keyword>
<feature type="repeat" description="RCC1" evidence="2">
    <location>
        <begin position="36"/>
        <end position="92"/>
    </location>
</feature>
<evidence type="ECO:0000256" key="2">
    <source>
        <dbReference type="PROSITE-ProRule" id="PRU00235"/>
    </source>
</evidence>
<dbReference type="PROSITE" id="PS00626">
    <property type="entry name" value="RCC1_2"/>
    <property type="match status" value="1"/>
</dbReference>
<keyword evidence="4" id="KW-1185">Reference proteome</keyword>
<dbReference type="InterPro" id="IPR000408">
    <property type="entry name" value="Reg_chr_condens"/>
</dbReference>
<dbReference type="Proteomes" id="UP001454036">
    <property type="component" value="Unassembled WGS sequence"/>
</dbReference>
<gene>
    <name evidence="3" type="ORF">LIER_04046</name>
</gene>
<dbReference type="SUPFAM" id="SSF50985">
    <property type="entry name" value="RCC1/BLIP-II"/>
    <property type="match status" value="1"/>
</dbReference>
<sequence>MEQVSLSPRNSMNNLSHKLISIAAGEAHTLALSGDGSVYSWGRGPFGRLGTGSEQDQLFPVRVKFPSEDADNKINIVGVATGAYHSLALSDDGSIYGWGYNTCILDDLIIPISYILFSDS</sequence>
<dbReference type="Gene3D" id="2.130.10.30">
    <property type="entry name" value="Regulator of chromosome condensation 1/beta-lactamase-inhibitor protein II"/>
    <property type="match status" value="1"/>
</dbReference>
<dbReference type="InterPro" id="IPR051625">
    <property type="entry name" value="Signaling_Regulatory_Domain"/>
</dbReference>
<comment type="caution">
    <text evidence="3">The sequence shown here is derived from an EMBL/GenBank/DDBJ whole genome shotgun (WGS) entry which is preliminary data.</text>
</comment>
<dbReference type="AlphaFoldDB" id="A0AAV3P017"/>
<protein>
    <submittedName>
        <fullName evidence="3">Guanyl-nucleotide exchange factor</fullName>
    </submittedName>
</protein>
<name>A0AAV3P017_LITER</name>
<dbReference type="PANTHER" id="PTHR22872">
    <property type="entry name" value="BTK-BINDING PROTEIN-RELATED"/>
    <property type="match status" value="1"/>
</dbReference>
<dbReference type="PROSITE" id="PS50012">
    <property type="entry name" value="RCC1_3"/>
    <property type="match status" value="1"/>
</dbReference>
<evidence type="ECO:0000313" key="3">
    <source>
        <dbReference type="EMBL" id="GAA0143343.1"/>
    </source>
</evidence>
<dbReference type="InterPro" id="IPR009091">
    <property type="entry name" value="RCC1/BLIP-II"/>
</dbReference>
<proteinExistence type="predicted"/>
<dbReference type="EMBL" id="BAABME010000507">
    <property type="protein sequence ID" value="GAA0143343.1"/>
    <property type="molecule type" value="Genomic_DNA"/>
</dbReference>
<accession>A0AAV3P017</accession>
<dbReference type="PRINTS" id="PR00633">
    <property type="entry name" value="RCCNDNSATION"/>
</dbReference>
<reference evidence="3 4" key="1">
    <citation type="submission" date="2024-01" db="EMBL/GenBank/DDBJ databases">
        <title>The complete chloroplast genome sequence of Lithospermum erythrorhizon: insights into the phylogenetic relationship among Boraginaceae species and the maternal lineages of purple gromwells.</title>
        <authorList>
            <person name="Okada T."/>
            <person name="Watanabe K."/>
        </authorList>
    </citation>
    <scope>NUCLEOTIDE SEQUENCE [LARGE SCALE GENOMIC DNA]</scope>
</reference>
<evidence type="ECO:0000256" key="1">
    <source>
        <dbReference type="ARBA" id="ARBA00022737"/>
    </source>
</evidence>
<dbReference type="Pfam" id="PF00415">
    <property type="entry name" value="RCC1"/>
    <property type="match status" value="1"/>
</dbReference>
<organism evidence="3 4">
    <name type="scientific">Lithospermum erythrorhizon</name>
    <name type="common">Purple gromwell</name>
    <name type="synonym">Lithospermum officinale var. erythrorhizon</name>
    <dbReference type="NCBI Taxonomy" id="34254"/>
    <lineage>
        <taxon>Eukaryota</taxon>
        <taxon>Viridiplantae</taxon>
        <taxon>Streptophyta</taxon>
        <taxon>Embryophyta</taxon>
        <taxon>Tracheophyta</taxon>
        <taxon>Spermatophyta</taxon>
        <taxon>Magnoliopsida</taxon>
        <taxon>eudicotyledons</taxon>
        <taxon>Gunneridae</taxon>
        <taxon>Pentapetalae</taxon>
        <taxon>asterids</taxon>
        <taxon>lamiids</taxon>
        <taxon>Boraginales</taxon>
        <taxon>Boraginaceae</taxon>
        <taxon>Boraginoideae</taxon>
        <taxon>Lithospermeae</taxon>
        <taxon>Lithospermum</taxon>
    </lineage>
</organism>
<evidence type="ECO:0000313" key="4">
    <source>
        <dbReference type="Proteomes" id="UP001454036"/>
    </source>
</evidence>